<evidence type="ECO:0000256" key="2">
    <source>
        <dbReference type="ARBA" id="ARBA00022801"/>
    </source>
</evidence>
<reference evidence="4" key="1">
    <citation type="submission" date="2017-02" db="EMBL/GenBank/DDBJ databases">
        <title>Draft Genome Sequence of the Salt Water Bacterium Oceanospirillum linum ATCC 11336.</title>
        <authorList>
            <person name="Trachtenberg A.M."/>
            <person name="Carney J.G."/>
            <person name="Linnane J.D."/>
            <person name="Rheaume B.A."/>
            <person name="Pitts N.L."/>
            <person name="Mykles D.L."/>
            <person name="Maclea K.S."/>
        </authorList>
    </citation>
    <scope>NUCLEOTIDE SEQUENCE [LARGE SCALE GENOMIC DNA]</scope>
    <source>
        <strain evidence="4">ATCC 11336</strain>
    </source>
</reference>
<keyword evidence="5" id="KW-1185">Reference proteome</keyword>
<dbReference type="InterPro" id="IPR023214">
    <property type="entry name" value="HAD_sf"/>
</dbReference>
<dbReference type="PANTHER" id="PTHR46470:SF2">
    <property type="entry name" value="GLYCERALDEHYDE 3-PHOSPHATE PHOSPHATASE"/>
    <property type="match status" value="1"/>
</dbReference>
<dbReference type="InterPro" id="IPR051400">
    <property type="entry name" value="HAD-like_hydrolase"/>
</dbReference>
<dbReference type="STRING" id="966.BTA35_0206900"/>
<gene>
    <name evidence="4" type="ORF">BTA35_0206900</name>
</gene>
<dbReference type="Gene3D" id="3.40.50.1000">
    <property type="entry name" value="HAD superfamily/HAD-like"/>
    <property type="match status" value="1"/>
</dbReference>
<keyword evidence="2" id="KW-0378">Hydrolase</keyword>
<name>A0A1T1HDC0_OCELI</name>
<comment type="caution">
    <text evidence="4">The sequence shown here is derived from an EMBL/GenBank/DDBJ whole genome shotgun (WGS) entry which is preliminary data.</text>
</comment>
<dbReference type="Pfam" id="PF00702">
    <property type="entry name" value="Hydrolase"/>
    <property type="match status" value="1"/>
</dbReference>
<dbReference type="PANTHER" id="PTHR46470">
    <property type="entry name" value="N-ACYLNEURAMINATE-9-PHOSPHATASE"/>
    <property type="match status" value="1"/>
</dbReference>
<accession>A0A1T1HDC0</accession>
<dbReference type="InterPro" id="IPR036412">
    <property type="entry name" value="HAD-like_sf"/>
</dbReference>
<keyword evidence="3" id="KW-0460">Magnesium</keyword>
<protein>
    <recommendedName>
        <fullName evidence="6">Hydrolase</fullName>
    </recommendedName>
</protein>
<dbReference type="EMBL" id="MTSD02000002">
    <property type="protein sequence ID" value="OOV87730.1"/>
    <property type="molecule type" value="Genomic_DNA"/>
</dbReference>
<proteinExistence type="predicted"/>
<evidence type="ECO:0000313" key="5">
    <source>
        <dbReference type="Proteomes" id="UP000190064"/>
    </source>
</evidence>
<evidence type="ECO:0000313" key="4">
    <source>
        <dbReference type="EMBL" id="OOV87730.1"/>
    </source>
</evidence>
<organism evidence="4 5">
    <name type="scientific">Oceanospirillum linum</name>
    <dbReference type="NCBI Taxonomy" id="966"/>
    <lineage>
        <taxon>Bacteria</taxon>
        <taxon>Pseudomonadati</taxon>
        <taxon>Pseudomonadota</taxon>
        <taxon>Gammaproteobacteria</taxon>
        <taxon>Oceanospirillales</taxon>
        <taxon>Oceanospirillaceae</taxon>
        <taxon>Oceanospirillum</taxon>
    </lineage>
</organism>
<evidence type="ECO:0008006" key="6">
    <source>
        <dbReference type="Google" id="ProtNLM"/>
    </source>
</evidence>
<dbReference type="GO" id="GO:0046872">
    <property type="term" value="F:metal ion binding"/>
    <property type="evidence" value="ECO:0007669"/>
    <property type="project" value="UniProtKB-KW"/>
</dbReference>
<dbReference type="RefSeq" id="WP_078319077.1">
    <property type="nucleotide sequence ID" value="NZ_FXTS01000002.1"/>
</dbReference>
<keyword evidence="1" id="KW-0479">Metal-binding</keyword>
<dbReference type="SUPFAM" id="SSF56784">
    <property type="entry name" value="HAD-like"/>
    <property type="match status" value="1"/>
</dbReference>
<evidence type="ECO:0000256" key="1">
    <source>
        <dbReference type="ARBA" id="ARBA00022723"/>
    </source>
</evidence>
<dbReference type="Proteomes" id="UP000190064">
    <property type="component" value="Unassembled WGS sequence"/>
</dbReference>
<dbReference type="GO" id="GO:0016791">
    <property type="term" value="F:phosphatase activity"/>
    <property type="evidence" value="ECO:0007669"/>
    <property type="project" value="TreeGrafter"/>
</dbReference>
<evidence type="ECO:0000256" key="3">
    <source>
        <dbReference type="ARBA" id="ARBA00022842"/>
    </source>
</evidence>
<dbReference type="AlphaFoldDB" id="A0A1T1HDC0"/>
<sequence>MHQPVYLFDWGDTLMVDFPEMTGKMKDWPKVQMQPEADRVLAELSQSARLFVATGAADSAEADIRAAFDRVGLCPYLEGYFCQSNLGLGKGTAEFYRAIIRQLGITPEQCTMVGDDFDKDIAPALEAGLKAIWLTDKSETGEYKGQAFSRIKKLDELLLFTPQSVSSG</sequence>